<dbReference type="Pfam" id="PF02852">
    <property type="entry name" value="Pyr_redox_dim"/>
    <property type="match status" value="1"/>
</dbReference>
<evidence type="ECO:0000313" key="3">
    <source>
        <dbReference type="Proteomes" id="UP000278036"/>
    </source>
</evidence>
<dbReference type="EMBL" id="RAQU01000026">
    <property type="protein sequence ID" value="RKK04961.1"/>
    <property type="molecule type" value="Genomic_DNA"/>
</dbReference>
<reference evidence="2 3" key="1">
    <citation type="submission" date="2018-09" db="EMBL/GenBank/DDBJ databases">
        <title>Roseomonas sp. nov., isolated from feces of Tibetan antelopes in the Qinghai-Tibet plateau, China.</title>
        <authorList>
            <person name="Tian Z."/>
        </authorList>
    </citation>
    <scope>NUCLEOTIDE SEQUENCE [LARGE SCALE GENOMIC DNA]</scope>
    <source>
        <strain evidence="2 3">Z24</strain>
    </source>
</reference>
<dbReference type="Gene3D" id="3.30.390.30">
    <property type="match status" value="1"/>
</dbReference>
<organism evidence="2 3">
    <name type="scientific">Teichococcus wenyumeiae</name>
    <dbReference type="NCBI Taxonomy" id="2478470"/>
    <lineage>
        <taxon>Bacteria</taxon>
        <taxon>Pseudomonadati</taxon>
        <taxon>Pseudomonadota</taxon>
        <taxon>Alphaproteobacteria</taxon>
        <taxon>Acetobacterales</taxon>
        <taxon>Roseomonadaceae</taxon>
        <taxon>Roseomonas</taxon>
    </lineage>
</organism>
<accession>A0A3A9JI86</accession>
<name>A0A3A9JI86_9PROT</name>
<feature type="domain" description="Pyridine nucleotide-disulphide oxidoreductase dimerisation" evidence="1">
    <location>
        <begin position="2"/>
        <end position="87"/>
    </location>
</feature>
<dbReference type="AlphaFoldDB" id="A0A3A9JI86"/>
<dbReference type="Proteomes" id="UP000278036">
    <property type="component" value="Unassembled WGS sequence"/>
</dbReference>
<sequence length="114" mass="11595">LGLTEAQARAAGHDPQVLRVPLPDGVAGPGMAKLVADGRGRLLGAGLMGEQAGEVAALLALAMSRNLAGPEIAALPLPCGTAAETVARAAGNLRGAEFTSTPMRRILGLLHRWQ</sequence>
<dbReference type="InterPro" id="IPR004099">
    <property type="entry name" value="Pyr_nucl-diS_OxRdtase_dimer"/>
</dbReference>
<feature type="non-terminal residue" evidence="2">
    <location>
        <position position="1"/>
    </location>
</feature>
<dbReference type="InterPro" id="IPR016156">
    <property type="entry name" value="FAD/NAD-linked_Rdtase_dimer_sf"/>
</dbReference>
<evidence type="ECO:0000313" key="2">
    <source>
        <dbReference type="EMBL" id="RKK04961.1"/>
    </source>
</evidence>
<comment type="caution">
    <text evidence="2">The sequence shown here is derived from an EMBL/GenBank/DDBJ whole genome shotgun (WGS) entry which is preliminary data.</text>
</comment>
<dbReference type="InParanoid" id="A0A3A9JI86"/>
<evidence type="ECO:0000259" key="1">
    <source>
        <dbReference type="Pfam" id="PF02852"/>
    </source>
</evidence>
<dbReference type="SUPFAM" id="SSF55424">
    <property type="entry name" value="FAD/NAD-linked reductases, dimerisation (C-terminal) domain"/>
    <property type="match status" value="1"/>
</dbReference>
<gene>
    <name evidence="2" type="ORF">D6Z83_06520</name>
</gene>
<protein>
    <recommendedName>
        <fullName evidence="1">Pyridine nucleotide-disulphide oxidoreductase dimerisation domain-containing protein</fullName>
    </recommendedName>
</protein>
<proteinExistence type="predicted"/>